<proteinExistence type="inferred from homology"/>
<dbReference type="SUPFAM" id="SSF50685">
    <property type="entry name" value="Barwin-like endoglucanases"/>
    <property type="match status" value="1"/>
</dbReference>
<gene>
    <name evidence="3" type="primary">rlpA</name>
    <name evidence="6" type="ORF">D3H65_31055</name>
</gene>
<dbReference type="AlphaFoldDB" id="A0A3B7MW42"/>
<keyword evidence="3" id="KW-0732">Signal</keyword>
<dbReference type="KEGG" id="pseg:D3H65_31055"/>
<dbReference type="GO" id="GO:0000270">
    <property type="term" value="P:peptidoglycan metabolic process"/>
    <property type="evidence" value="ECO:0007669"/>
    <property type="project" value="UniProtKB-UniRule"/>
</dbReference>
<dbReference type="Proteomes" id="UP000263900">
    <property type="component" value="Chromosome"/>
</dbReference>
<dbReference type="GO" id="GO:0071555">
    <property type="term" value="P:cell wall organization"/>
    <property type="evidence" value="ECO:0007669"/>
    <property type="project" value="UniProtKB-KW"/>
</dbReference>
<dbReference type="OrthoDB" id="9779128at2"/>
<dbReference type="HAMAP" id="MF_02071">
    <property type="entry name" value="RlpA"/>
    <property type="match status" value="1"/>
</dbReference>
<comment type="similarity">
    <text evidence="3 4">Belongs to the RlpA family.</text>
</comment>
<evidence type="ECO:0000256" key="1">
    <source>
        <dbReference type="ARBA" id="ARBA00023239"/>
    </source>
</evidence>
<organism evidence="6 7">
    <name type="scientific">Paraflavitalea soli</name>
    <dbReference type="NCBI Taxonomy" id="2315862"/>
    <lineage>
        <taxon>Bacteria</taxon>
        <taxon>Pseudomonadati</taxon>
        <taxon>Bacteroidota</taxon>
        <taxon>Chitinophagia</taxon>
        <taxon>Chitinophagales</taxon>
        <taxon>Chitinophagaceae</taxon>
        <taxon>Paraflavitalea</taxon>
    </lineage>
</organism>
<dbReference type="Gene3D" id="2.40.40.10">
    <property type="entry name" value="RlpA-like domain"/>
    <property type="match status" value="1"/>
</dbReference>
<protein>
    <recommendedName>
        <fullName evidence="3">Probable endolytic peptidoglycan transglycosylase RlpA</fullName>
        <ecNumber evidence="3">4.2.2.-</ecNumber>
    </recommendedName>
</protein>
<evidence type="ECO:0000259" key="5">
    <source>
        <dbReference type="Pfam" id="PF03330"/>
    </source>
</evidence>
<dbReference type="InterPro" id="IPR036908">
    <property type="entry name" value="RlpA-like_sf"/>
</dbReference>
<sequence length="146" mass="16353" precursor="true">MKKRILYALLLTGTPAMVAAQEKKDSIVLTRSKNVARVQYGIASFYHNKFEGRKTANGEIFSQNGLTAASNTHPLNCWVRVTNSRNKKSVILRITDRMHPKNPRLIDLSRAAAKKLGYTGRGLTRVKVEYLGRQKPASPGENEDNK</sequence>
<evidence type="ECO:0000256" key="2">
    <source>
        <dbReference type="ARBA" id="ARBA00023316"/>
    </source>
</evidence>
<dbReference type="NCBIfam" id="TIGR00413">
    <property type="entry name" value="rlpA"/>
    <property type="match status" value="1"/>
</dbReference>
<dbReference type="PANTHER" id="PTHR34183">
    <property type="entry name" value="ENDOLYTIC PEPTIDOGLYCAN TRANSGLYCOSYLASE RLPA"/>
    <property type="match status" value="1"/>
</dbReference>
<dbReference type="InterPro" id="IPR009009">
    <property type="entry name" value="RlpA-like_DPBB"/>
</dbReference>
<keyword evidence="2 3" id="KW-0961">Cell wall biogenesis/degradation</keyword>
<dbReference type="GO" id="GO:0008932">
    <property type="term" value="F:lytic endotransglycosylase activity"/>
    <property type="evidence" value="ECO:0007669"/>
    <property type="project" value="UniProtKB-UniRule"/>
</dbReference>
<evidence type="ECO:0000256" key="4">
    <source>
        <dbReference type="RuleBase" id="RU003495"/>
    </source>
</evidence>
<feature type="signal peptide" evidence="3">
    <location>
        <begin position="1"/>
        <end position="19"/>
    </location>
</feature>
<dbReference type="InterPro" id="IPR012997">
    <property type="entry name" value="RplA"/>
</dbReference>
<dbReference type="EC" id="4.2.2.-" evidence="3"/>
<name>A0A3B7MW42_9BACT</name>
<evidence type="ECO:0000256" key="3">
    <source>
        <dbReference type="HAMAP-Rule" id="MF_02071"/>
    </source>
</evidence>
<reference evidence="6 7" key="1">
    <citation type="submission" date="2018-09" db="EMBL/GenBank/DDBJ databases">
        <title>Genome sequencing of strain 6GH32-13.</title>
        <authorList>
            <person name="Weon H.-Y."/>
            <person name="Heo J."/>
            <person name="Kwon S.-W."/>
        </authorList>
    </citation>
    <scope>NUCLEOTIDE SEQUENCE [LARGE SCALE GENOMIC DNA]</scope>
    <source>
        <strain evidence="6 7">5GH32-13</strain>
    </source>
</reference>
<feature type="domain" description="RlpA-like protein double-psi beta-barrel" evidence="5">
    <location>
        <begin position="40"/>
        <end position="128"/>
    </location>
</feature>
<accession>A0A3B7MW42</accession>
<dbReference type="PANTHER" id="PTHR34183:SF1">
    <property type="entry name" value="ENDOLYTIC PEPTIDOGLYCAN TRANSGLYCOSYLASE RLPA"/>
    <property type="match status" value="1"/>
</dbReference>
<comment type="function">
    <text evidence="3">Lytic transglycosylase with a strong preference for naked glycan strands that lack stem peptides.</text>
</comment>
<dbReference type="InterPro" id="IPR034718">
    <property type="entry name" value="RlpA"/>
</dbReference>
<feature type="chain" id="PRO_5017839541" description="Probable endolytic peptidoglycan transglycosylase RlpA" evidence="3">
    <location>
        <begin position="20"/>
        <end position="146"/>
    </location>
</feature>
<keyword evidence="7" id="KW-1185">Reference proteome</keyword>
<evidence type="ECO:0000313" key="6">
    <source>
        <dbReference type="EMBL" id="AXY78167.1"/>
    </source>
</evidence>
<dbReference type="EMBL" id="CP032157">
    <property type="protein sequence ID" value="AXY78167.1"/>
    <property type="molecule type" value="Genomic_DNA"/>
</dbReference>
<dbReference type="Pfam" id="PF03330">
    <property type="entry name" value="DPBB_1"/>
    <property type="match status" value="1"/>
</dbReference>
<keyword evidence="1 3" id="KW-0456">Lyase</keyword>
<evidence type="ECO:0000313" key="7">
    <source>
        <dbReference type="Proteomes" id="UP000263900"/>
    </source>
</evidence>
<dbReference type="CDD" id="cd22268">
    <property type="entry name" value="DPBB_RlpA-like"/>
    <property type="match status" value="1"/>
</dbReference>
<dbReference type="RefSeq" id="WP_119054040.1">
    <property type="nucleotide sequence ID" value="NZ_CP032157.1"/>
</dbReference>